<feature type="region of interest" description="Disordered" evidence="1">
    <location>
        <begin position="74"/>
        <end position="142"/>
    </location>
</feature>
<feature type="compositionally biased region" description="Low complexity" evidence="1">
    <location>
        <begin position="117"/>
        <end position="140"/>
    </location>
</feature>
<dbReference type="InParanoid" id="A0A0D1YPQ6"/>
<dbReference type="Proteomes" id="UP000053259">
    <property type="component" value="Unassembled WGS sequence"/>
</dbReference>
<feature type="region of interest" description="Disordered" evidence="1">
    <location>
        <begin position="1"/>
        <end position="24"/>
    </location>
</feature>
<evidence type="ECO:0000313" key="3">
    <source>
        <dbReference type="Proteomes" id="UP000053259"/>
    </source>
</evidence>
<gene>
    <name evidence="2" type="ORF">PV09_06051</name>
</gene>
<keyword evidence="3" id="KW-1185">Reference proteome</keyword>
<name>A0A0D1YPQ6_9PEZI</name>
<dbReference type="HOGENOM" id="CLU_1594198_0_0_1"/>
<dbReference type="GeneID" id="27314024"/>
<feature type="compositionally biased region" description="Polar residues" evidence="1">
    <location>
        <begin position="81"/>
        <end position="95"/>
    </location>
</feature>
<evidence type="ECO:0000256" key="1">
    <source>
        <dbReference type="SAM" id="MobiDB-lite"/>
    </source>
</evidence>
<dbReference type="EMBL" id="KN847548">
    <property type="protein sequence ID" value="KIW02602.1"/>
    <property type="molecule type" value="Genomic_DNA"/>
</dbReference>
<proteinExistence type="predicted"/>
<accession>A0A0D1YPQ6</accession>
<evidence type="ECO:0000313" key="2">
    <source>
        <dbReference type="EMBL" id="KIW02602.1"/>
    </source>
</evidence>
<dbReference type="OrthoDB" id="3920481at2759"/>
<organism evidence="2 3">
    <name type="scientific">Verruconis gallopava</name>
    <dbReference type="NCBI Taxonomy" id="253628"/>
    <lineage>
        <taxon>Eukaryota</taxon>
        <taxon>Fungi</taxon>
        <taxon>Dikarya</taxon>
        <taxon>Ascomycota</taxon>
        <taxon>Pezizomycotina</taxon>
        <taxon>Dothideomycetes</taxon>
        <taxon>Pleosporomycetidae</taxon>
        <taxon>Venturiales</taxon>
        <taxon>Sympoventuriaceae</taxon>
        <taxon>Verruconis</taxon>
    </lineage>
</organism>
<dbReference type="VEuPathDB" id="FungiDB:PV09_06051"/>
<sequence>MDAVFDDSTPAERHHHPHISSFLTPSSEREPLCYFTYIPSAPSDHWSIETPLPSPGLTEHIITPDPHNPLLAARPPILSLPPQTMDASKLLQLQTAAAHPQRPKPRPHQDVLELSDDSASSSASSESGASSASLSSSSSSRPRICSRCQTTFGEFVAFSINAYYCTRCAKITGLIGG</sequence>
<dbReference type="RefSeq" id="XP_016212471.1">
    <property type="nucleotide sequence ID" value="XM_016359635.1"/>
</dbReference>
<reference evidence="2 3" key="1">
    <citation type="submission" date="2015-01" db="EMBL/GenBank/DDBJ databases">
        <title>The Genome Sequence of Ochroconis gallopava CBS43764.</title>
        <authorList>
            <consortium name="The Broad Institute Genomics Platform"/>
            <person name="Cuomo C."/>
            <person name="de Hoog S."/>
            <person name="Gorbushina A."/>
            <person name="Stielow B."/>
            <person name="Teixiera M."/>
            <person name="Abouelleil A."/>
            <person name="Chapman S.B."/>
            <person name="Priest M."/>
            <person name="Young S.K."/>
            <person name="Wortman J."/>
            <person name="Nusbaum C."/>
            <person name="Birren B."/>
        </authorList>
    </citation>
    <scope>NUCLEOTIDE SEQUENCE [LARGE SCALE GENOMIC DNA]</scope>
    <source>
        <strain evidence="2 3">CBS 43764</strain>
    </source>
</reference>
<dbReference type="AlphaFoldDB" id="A0A0D1YPQ6"/>
<protein>
    <submittedName>
        <fullName evidence="2">Uncharacterized protein</fullName>
    </submittedName>
</protein>